<dbReference type="AlphaFoldDB" id="L0L1P9"/>
<evidence type="ECO:0000313" key="2">
    <source>
        <dbReference type="Proteomes" id="UP000010866"/>
    </source>
</evidence>
<reference evidence="2" key="1">
    <citation type="submission" date="2012-02" db="EMBL/GenBank/DDBJ databases">
        <title>Complete sequence of plasmid of Methanomethylovorans hollandica DSM 15978.</title>
        <authorList>
            <person name="Lucas S."/>
            <person name="Copeland A."/>
            <person name="Lapidus A."/>
            <person name="Glavina del Rio T."/>
            <person name="Dalin E."/>
            <person name="Tice H."/>
            <person name="Bruce D."/>
            <person name="Goodwin L."/>
            <person name="Pitluck S."/>
            <person name="Peters L."/>
            <person name="Mikhailova N."/>
            <person name="Held B."/>
            <person name="Kyrpides N."/>
            <person name="Mavromatis K."/>
            <person name="Ivanova N."/>
            <person name="Brettin T."/>
            <person name="Detter J.C."/>
            <person name="Han C."/>
            <person name="Larimer F."/>
            <person name="Land M."/>
            <person name="Hauser L."/>
            <person name="Markowitz V."/>
            <person name="Cheng J.-F."/>
            <person name="Hugenholtz P."/>
            <person name="Woyke T."/>
            <person name="Wu D."/>
            <person name="Spring S."/>
            <person name="Schroeder M."/>
            <person name="Brambilla E."/>
            <person name="Klenk H.-P."/>
            <person name="Eisen J.A."/>
        </authorList>
    </citation>
    <scope>NUCLEOTIDE SEQUENCE [LARGE SCALE GENOMIC DNA]</scope>
    <source>
        <strain evidence="2">DSM 15978 / NBRC 107637 / DMS1</strain>
        <plasmid evidence="2">Plasmid pMETHO01</plasmid>
    </source>
</reference>
<geneLocation type="plasmid" evidence="1 2">
    <name>pMETHO01</name>
</geneLocation>
<protein>
    <submittedName>
        <fullName evidence="1">Uncharacterized protein</fullName>
    </submittedName>
</protein>
<evidence type="ECO:0000313" key="1">
    <source>
        <dbReference type="EMBL" id="AGB50845.1"/>
    </source>
</evidence>
<dbReference type="OrthoDB" id="144308at2157"/>
<dbReference type="Proteomes" id="UP000010866">
    <property type="component" value="Plasmid pMETHO01"/>
</dbReference>
<organism evidence="1 2">
    <name type="scientific">Methanomethylovorans hollandica (strain DSM 15978 / NBRC 107637 / DMS1)</name>
    <dbReference type="NCBI Taxonomy" id="867904"/>
    <lineage>
        <taxon>Archaea</taxon>
        <taxon>Methanobacteriati</taxon>
        <taxon>Methanobacteriota</taxon>
        <taxon>Stenosarchaea group</taxon>
        <taxon>Methanomicrobia</taxon>
        <taxon>Methanosarcinales</taxon>
        <taxon>Methanosarcinaceae</taxon>
        <taxon>Methanomethylovorans</taxon>
    </lineage>
</organism>
<sequence>MPQQGKVTGFRLPEECLKKLDDLKEKGLIKHRTEGVLLAIEVFYQHAIAFRNELNLGNMFASTTGDSRIVEDWDRLSENENVSIYLLNDIGFRLKKINNRHGIITQYKKNKEIIIDIESREK</sequence>
<proteinExistence type="predicted"/>
<dbReference type="RefSeq" id="WP_015313977.1">
    <property type="nucleotide sequence ID" value="NC_019972.1"/>
</dbReference>
<accession>L0L1P9</accession>
<gene>
    <name evidence="1" type="ordered locus">Metho_2717</name>
</gene>
<keyword evidence="2" id="KW-1185">Reference proteome</keyword>
<keyword evidence="1" id="KW-0614">Plasmid</keyword>
<dbReference type="KEGG" id="mhz:Metho_2717"/>
<dbReference type="GeneID" id="14401679"/>
<name>L0L1P9_METHD</name>
<dbReference type="EMBL" id="CP003363">
    <property type="protein sequence ID" value="AGB50845.1"/>
    <property type="molecule type" value="Genomic_DNA"/>
</dbReference>
<dbReference type="HOGENOM" id="CLU_2021516_0_0_2"/>